<reference evidence="2" key="1">
    <citation type="journal article" date="2019" name="Environ. Microbiol.">
        <title>Fungal ecological strategies reflected in gene transcription - a case study of two litter decomposers.</title>
        <authorList>
            <person name="Barbi F."/>
            <person name="Kohler A."/>
            <person name="Barry K."/>
            <person name="Baskaran P."/>
            <person name="Daum C."/>
            <person name="Fauchery L."/>
            <person name="Ihrmark K."/>
            <person name="Kuo A."/>
            <person name="LaButti K."/>
            <person name="Lipzen A."/>
            <person name="Morin E."/>
            <person name="Grigoriev I.V."/>
            <person name="Henrissat B."/>
            <person name="Lindahl B."/>
            <person name="Martin F."/>
        </authorList>
    </citation>
    <scope>NUCLEOTIDE SEQUENCE</scope>
    <source>
        <strain evidence="2">JB14</strain>
    </source>
</reference>
<dbReference type="Proteomes" id="UP000799118">
    <property type="component" value="Unassembled WGS sequence"/>
</dbReference>
<evidence type="ECO:0000313" key="3">
    <source>
        <dbReference type="Proteomes" id="UP000799118"/>
    </source>
</evidence>
<feature type="compositionally biased region" description="Basic and acidic residues" evidence="1">
    <location>
        <begin position="35"/>
        <end position="49"/>
    </location>
</feature>
<organism evidence="2 3">
    <name type="scientific">Gymnopus androsaceus JB14</name>
    <dbReference type="NCBI Taxonomy" id="1447944"/>
    <lineage>
        <taxon>Eukaryota</taxon>
        <taxon>Fungi</taxon>
        <taxon>Dikarya</taxon>
        <taxon>Basidiomycota</taxon>
        <taxon>Agaricomycotina</taxon>
        <taxon>Agaricomycetes</taxon>
        <taxon>Agaricomycetidae</taxon>
        <taxon>Agaricales</taxon>
        <taxon>Marasmiineae</taxon>
        <taxon>Omphalotaceae</taxon>
        <taxon>Gymnopus</taxon>
    </lineage>
</organism>
<name>A0A6A4I082_9AGAR</name>
<sequence length="145" mass="15721">MDPSEEVDDESKQDSPDQDFGDAEPTNRYTAKTGSMEKTEKGDLTKQEEKEVFTSINARGTIAGSLGRQSTQLEQEEPEILYMGWKKCNIIVGSVGSVWLGYAGFPGWVAVPGQAGSSSAHPGPSNIPGSTCVEPRKPTFFMILF</sequence>
<dbReference type="AlphaFoldDB" id="A0A6A4I082"/>
<protein>
    <submittedName>
        <fullName evidence="2">Uncharacterized protein</fullName>
    </submittedName>
</protein>
<proteinExistence type="predicted"/>
<dbReference type="EMBL" id="ML769436">
    <property type="protein sequence ID" value="KAE9402354.1"/>
    <property type="molecule type" value="Genomic_DNA"/>
</dbReference>
<feature type="region of interest" description="Disordered" evidence="1">
    <location>
        <begin position="1"/>
        <end position="49"/>
    </location>
</feature>
<evidence type="ECO:0000313" key="2">
    <source>
        <dbReference type="EMBL" id="KAE9402354.1"/>
    </source>
</evidence>
<evidence type="ECO:0000256" key="1">
    <source>
        <dbReference type="SAM" id="MobiDB-lite"/>
    </source>
</evidence>
<gene>
    <name evidence="2" type="ORF">BT96DRAFT_937309</name>
</gene>
<keyword evidence="3" id="KW-1185">Reference proteome</keyword>
<accession>A0A6A4I082</accession>